<dbReference type="Pfam" id="PF10673">
    <property type="entry name" value="DUF2487"/>
    <property type="match status" value="1"/>
</dbReference>
<name>A0A9X2BHD7_9BACL</name>
<evidence type="ECO:0000313" key="2">
    <source>
        <dbReference type="Proteomes" id="UP001139011"/>
    </source>
</evidence>
<sequence length="153" mass="18010">MKWSSGDINIYQQSKEFVDTVIIPLQPLSFGPSMRTSAGMADYSLLIAEETERQLHGRLFLMPSFTYLKLESEEALMSRLHSWVSELKEEGFRHIFFLTSDADWKKAEQELEETLLWMPVIPMETMDSSYKEEIVKEQVKQLFQIILHKWQES</sequence>
<dbReference type="EMBL" id="JAIWJX010000002">
    <property type="protein sequence ID" value="MCK6257503.1"/>
    <property type="molecule type" value="Genomic_DNA"/>
</dbReference>
<evidence type="ECO:0000313" key="1">
    <source>
        <dbReference type="EMBL" id="MCK6257503.1"/>
    </source>
</evidence>
<dbReference type="RefSeq" id="WP_248252986.1">
    <property type="nucleotide sequence ID" value="NZ_JAIWJX010000002.1"/>
</dbReference>
<dbReference type="AlphaFoldDB" id="A0A9X2BHD7"/>
<protein>
    <submittedName>
        <fullName evidence="1">YpiF family protein</fullName>
    </submittedName>
</protein>
<dbReference type="InterPro" id="IPR019615">
    <property type="entry name" value="DUF2487"/>
</dbReference>
<dbReference type="Proteomes" id="UP001139011">
    <property type="component" value="Unassembled WGS sequence"/>
</dbReference>
<proteinExistence type="predicted"/>
<comment type="caution">
    <text evidence="1">The sequence shown here is derived from an EMBL/GenBank/DDBJ whole genome shotgun (WGS) entry which is preliminary data.</text>
</comment>
<keyword evidence="2" id="KW-1185">Reference proteome</keyword>
<accession>A0A9X2BHD7</accession>
<gene>
    <name evidence="1" type="ORF">LCY76_12970</name>
</gene>
<reference evidence="1" key="1">
    <citation type="submission" date="2021-09" db="EMBL/GenBank/DDBJ databases">
        <title>Genome analysis of Fictibacillus sp. KIGAM418 isolated from marine sediment.</title>
        <authorList>
            <person name="Seo M.-J."/>
            <person name="Cho E.-S."/>
            <person name="Hwang C.Y."/>
        </authorList>
    </citation>
    <scope>NUCLEOTIDE SEQUENCE</scope>
    <source>
        <strain evidence="1">KIGAM418</strain>
    </source>
</reference>
<organism evidence="1 2">
    <name type="scientific">Fictibacillus marinisediminis</name>
    <dbReference type="NCBI Taxonomy" id="2878389"/>
    <lineage>
        <taxon>Bacteria</taxon>
        <taxon>Bacillati</taxon>
        <taxon>Bacillota</taxon>
        <taxon>Bacilli</taxon>
        <taxon>Bacillales</taxon>
        <taxon>Fictibacillaceae</taxon>
        <taxon>Fictibacillus</taxon>
    </lineage>
</organism>